<evidence type="ECO:0008006" key="11">
    <source>
        <dbReference type="Google" id="ProtNLM"/>
    </source>
</evidence>
<protein>
    <recommendedName>
        <fullName evidence="11">Methyl-accepting chemotaxis protein</fullName>
    </recommendedName>
</protein>
<keyword evidence="2 4" id="KW-0807">Transducer</keyword>
<dbReference type="FunFam" id="1.10.287.950:FF:000001">
    <property type="entry name" value="Methyl-accepting chemotaxis sensory transducer"/>
    <property type="match status" value="1"/>
</dbReference>
<dbReference type="CDD" id="cd06225">
    <property type="entry name" value="HAMP"/>
    <property type="match status" value="1"/>
</dbReference>
<feature type="compositionally biased region" description="Basic and acidic residues" evidence="5">
    <location>
        <begin position="409"/>
        <end position="445"/>
    </location>
</feature>
<comment type="caution">
    <text evidence="9">The sequence shown here is derived from an EMBL/GenBank/DDBJ whole genome shotgun (WGS) entry which is preliminary data.</text>
</comment>
<dbReference type="GO" id="GO:0016020">
    <property type="term" value="C:membrane"/>
    <property type="evidence" value="ECO:0007669"/>
    <property type="project" value="UniProtKB-SubCell"/>
</dbReference>
<dbReference type="Gene3D" id="6.10.340.10">
    <property type="match status" value="1"/>
</dbReference>
<dbReference type="Pfam" id="PF00015">
    <property type="entry name" value="MCPsignal"/>
    <property type="match status" value="1"/>
</dbReference>
<dbReference type="SUPFAM" id="SSF58104">
    <property type="entry name" value="Methyl-accepting chemotaxis protein (MCP) signaling domain"/>
    <property type="match status" value="1"/>
</dbReference>
<dbReference type="PANTHER" id="PTHR32089">
    <property type="entry name" value="METHYL-ACCEPTING CHEMOTAXIS PROTEIN MCPB"/>
    <property type="match status" value="1"/>
</dbReference>
<feature type="compositionally biased region" description="Polar residues" evidence="5">
    <location>
        <begin position="477"/>
        <end position="492"/>
    </location>
</feature>
<feature type="region of interest" description="Disordered" evidence="5">
    <location>
        <begin position="477"/>
        <end position="496"/>
    </location>
</feature>
<evidence type="ECO:0000313" key="10">
    <source>
        <dbReference type="Proteomes" id="UP000448292"/>
    </source>
</evidence>
<accession>A0A7M3MCY0</accession>
<keyword evidence="6" id="KW-1133">Transmembrane helix</keyword>
<evidence type="ECO:0000256" key="4">
    <source>
        <dbReference type="PROSITE-ProRule" id="PRU00284"/>
    </source>
</evidence>
<name>A0A7M3MCY0_9BACT</name>
<evidence type="ECO:0000256" key="1">
    <source>
        <dbReference type="ARBA" id="ARBA00004370"/>
    </source>
</evidence>
<feature type="transmembrane region" description="Helical" evidence="6">
    <location>
        <begin position="338"/>
        <end position="358"/>
    </location>
</feature>
<reference evidence="9 10" key="1">
    <citation type="submission" date="2018-06" db="EMBL/GenBank/DDBJ databases">
        <title>Complete genome of Desulfovibrio indonesiensis P37SLT.</title>
        <authorList>
            <person name="Crispim J.S."/>
            <person name="Vidigal P.M.P."/>
            <person name="Silva L.C.F."/>
            <person name="Laguardia C.N."/>
            <person name="Araujo L.C."/>
            <person name="Dias R.S."/>
            <person name="Sousa M.P."/>
            <person name="Paula S.O."/>
            <person name="Silva C."/>
        </authorList>
    </citation>
    <scope>NUCLEOTIDE SEQUENCE [LARGE SCALE GENOMIC DNA]</scope>
    <source>
        <strain evidence="9 10">P37SLT</strain>
    </source>
</reference>
<keyword evidence="10" id="KW-1185">Reference proteome</keyword>
<dbReference type="GO" id="GO:0007165">
    <property type="term" value="P:signal transduction"/>
    <property type="evidence" value="ECO:0007669"/>
    <property type="project" value="UniProtKB-KW"/>
</dbReference>
<dbReference type="Gene3D" id="1.10.287.950">
    <property type="entry name" value="Methyl-accepting chemotaxis protein"/>
    <property type="match status" value="1"/>
</dbReference>
<dbReference type="RefSeq" id="WP_144303732.1">
    <property type="nucleotide sequence ID" value="NZ_QMIE01000013.1"/>
</dbReference>
<feature type="domain" description="Methyl-accepting transducer" evidence="7">
    <location>
        <begin position="459"/>
        <end position="695"/>
    </location>
</feature>
<evidence type="ECO:0000313" key="9">
    <source>
        <dbReference type="EMBL" id="TVM15953.1"/>
    </source>
</evidence>
<comment type="subcellular location">
    <subcellularLocation>
        <location evidence="1">Membrane</location>
    </subcellularLocation>
</comment>
<dbReference type="Proteomes" id="UP000448292">
    <property type="component" value="Unassembled WGS sequence"/>
</dbReference>
<dbReference type="InterPro" id="IPR003660">
    <property type="entry name" value="HAMP_dom"/>
</dbReference>
<dbReference type="AlphaFoldDB" id="A0A7M3MCY0"/>
<evidence type="ECO:0000256" key="3">
    <source>
        <dbReference type="ARBA" id="ARBA00029447"/>
    </source>
</evidence>
<dbReference type="PANTHER" id="PTHR32089:SF112">
    <property type="entry name" value="LYSOZYME-LIKE PROTEIN-RELATED"/>
    <property type="match status" value="1"/>
</dbReference>
<dbReference type="CDD" id="cd11386">
    <property type="entry name" value="MCP_signal"/>
    <property type="match status" value="1"/>
</dbReference>
<dbReference type="GO" id="GO:0006935">
    <property type="term" value="P:chemotaxis"/>
    <property type="evidence" value="ECO:0007669"/>
    <property type="project" value="UniProtKB-ARBA"/>
</dbReference>
<dbReference type="SMART" id="SM00283">
    <property type="entry name" value="MA"/>
    <property type="match status" value="1"/>
</dbReference>
<feature type="region of interest" description="Disordered" evidence="5">
    <location>
        <begin position="409"/>
        <end position="446"/>
    </location>
</feature>
<sequence length="732" mass="79656">MTMSIRVRLLFLGIGVILALSVLAGINYFNGRSVSATMEENKRNLQESNLAQRMRENTLTLNLLAMDAIVDRDEGMDQELLAEMQAVAARLRANYPTLRNMVKDPELQEPLQALGPRIDKLVELVLTDLVELIKDSAGALQALEDNFQDIYARMDSQSMQLRAYLQILEQAFLERREAATLPGIWERYDEAVRKVREAQLANVKTLLVALEMLNERHTGEVSAQRRQELHDYGEFLTASIEDLGGYARSGDEKDALANIDELVPSFLRTISVELPGTISESHIERLGIIGAFAGMDDGIDETAGKIDAALGSIMENSLQDLESSSTALETLVTRSSTVGVTIFVVVVAVVAGVMFLIIRSILVPLGRTVDFADAVAAGDLNRELNVRRKDELGRLADALRRMVGELKDKIRQSDDQKREAEEQSARAREAMEEARAAQEQAERAKRQGMLEAAGRLDTIVASLSTSAEQLSAQIEQATRGSAQQSERASETATAMEEMNASVLEVARNASEAAESADSARGNAVDGERVVSEVVTSIQDVSRRTATMKSSLDSLGRRVEEIGNIMNVITDIADQTNLLALNAAIEAARAGEAGRGFAVVADEVRKLAEKTMTATREVGQAITAIQSETHETVDSMDEAAAAVEQSTGFAEQAGAALQKIVKIVEATSDQVRSIATASEQQSSASEEINRAVEDVNRISDETSRGMNEAEQAVRNLAEMSSRLAALIEEMRQG</sequence>
<feature type="domain" description="HAMP" evidence="8">
    <location>
        <begin position="359"/>
        <end position="411"/>
    </location>
</feature>
<dbReference type="Pfam" id="PF00672">
    <property type="entry name" value="HAMP"/>
    <property type="match status" value="1"/>
</dbReference>
<keyword evidence="6" id="KW-0812">Transmembrane</keyword>
<evidence type="ECO:0000256" key="5">
    <source>
        <dbReference type="SAM" id="MobiDB-lite"/>
    </source>
</evidence>
<dbReference type="OrthoDB" id="5444340at2"/>
<evidence type="ECO:0000259" key="8">
    <source>
        <dbReference type="PROSITE" id="PS50885"/>
    </source>
</evidence>
<gene>
    <name evidence="9" type="ORF">DPQ33_13365</name>
</gene>
<dbReference type="SMART" id="SM00304">
    <property type="entry name" value="HAMP"/>
    <property type="match status" value="2"/>
</dbReference>
<evidence type="ECO:0000259" key="7">
    <source>
        <dbReference type="PROSITE" id="PS50111"/>
    </source>
</evidence>
<organism evidence="9 10">
    <name type="scientific">Oceanidesulfovibrio indonesiensis</name>
    <dbReference type="NCBI Taxonomy" id="54767"/>
    <lineage>
        <taxon>Bacteria</taxon>
        <taxon>Pseudomonadati</taxon>
        <taxon>Thermodesulfobacteriota</taxon>
        <taxon>Desulfovibrionia</taxon>
        <taxon>Desulfovibrionales</taxon>
        <taxon>Desulfovibrionaceae</taxon>
        <taxon>Oceanidesulfovibrio</taxon>
    </lineage>
</organism>
<dbReference type="PROSITE" id="PS50111">
    <property type="entry name" value="CHEMOTAXIS_TRANSDUC_2"/>
    <property type="match status" value="1"/>
</dbReference>
<keyword evidence="6" id="KW-0472">Membrane</keyword>
<dbReference type="InterPro" id="IPR004089">
    <property type="entry name" value="MCPsignal_dom"/>
</dbReference>
<evidence type="ECO:0000256" key="6">
    <source>
        <dbReference type="SAM" id="Phobius"/>
    </source>
</evidence>
<dbReference type="PROSITE" id="PS50885">
    <property type="entry name" value="HAMP"/>
    <property type="match status" value="1"/>
</dbReference>
<evidence type="ECO:0000256" key="2">
    <source>
        <dbReference type="ARBA" id="ARBA00023224"/>
    </source>
</evidence>
<comment type="similarity">
    <text evidence="3">Belongs to the methyl-accepting chemotaxis (MCP) protein family.</text>
</comment>
<proteinExistence type="inferred from homology"/>
<dbReference type="EMBL" id="QMIE01000013">
    <property type="protein sequence ID" value="TVM15953.1"/>
    <property type="molecule type" value="Genomic_DNA"/>
</dbReference>